<keyword evidence="1" id="KW-0812">Transmembrane</keyword>
<dbReference type="AlphaFoldDB" id="A0A9D1ZKQ9"/>
<comment type="caution">
    <text evidence="2">The sequence shown here is derived from an EMBL/GenBank/DDBJ whole genome shotgun (WGS) entry which is preliminary data.</text>
</comment>
<feature type="transmembrane region" description="Helical" evidence="1">
    <location>
        <begin position="12"/>
        <end position="34"/>
    </location>
</feature>
<organism evidence="2 3">
    <name type="scientific">Candidatus Companilactobacillus pullicola</name>
    <dbReference type="NCBI Taxonomy" id="2838523"/>
    <lineage>
        <taxon>Bacteria</taxon>
        <taxon>Bacillati</taxon>
        <taxon>Bacillota</taxon>
        <taxon>Bacilli</taxon>
        <taxon>Lactobacillales</taxon>
        <taxon>Lactobacillaceae</taxon>
        <taxon>Companilactobacillus</taxon>
    </lineage>
</organism>
<reference evidence="2" key="2">
    <citation type="submission" date="2021-04" db="EMBL/GenBank/DDBJ databases">
        <authorList>
            <person name="Gilroy R."/>
        </authorList>
    </citation>
    <scope>NUCLEOTIDE SEQUENCE</scope>
    <source>
        <strain evidence="2">3204</strain>
    </source>
</reference>
<name>A0A9D1ZKQ9_9LACO</name>
<evidence type="ECO:0000313" key="2">
    <source>
        <dbReference type="EMBL" id="HIY91354.1"/>
    </source>
</evidence>
<evidence type="ECO:0008006" key="4">
    <source>
        <dbReference type="Google" id="ProtNLM"/>
    </source>
</evidence>
<accession>A0A9D1ZKQ9</accession>
<sequence length="188" mass="22399">MSLIKWLEKIILFRFWTCFFILLVITFIGGYLVYRSQKKHSDIIEKLNKKGIEYIEECSISQLKVIKRYSYQTLFFITFWELFMGYILLTAILYVIFIIINWGHFKNFTNLQRYINNQIDAIKSGTFIVLIIWCFKKPVTLFGKLILATIPASRDLLETINVLKKQEDYLDFIKLSKIKIKELKKGVQ</sequence>
<dbReference type="Proteomes" id="UP000824013">
    <property type="component" value="Unassembled WGS sequence"/>
</dbReference>
<feature type="transmembrane region" description="Helical" evidence="1">
    <location>
        <begin position="74"/>
        <end position="102"/>
    </location>
</feature>
<protein>
    <recommendedName>
        <fullName evidence="4">Transmembrane protein</fullName>
    </recommendedName>
</protein>
<proteinExistence type="predicted"/>
<keyword evidence="1" id="KW-1133">Transmembrane helix</keyword>
<evidence type="ECO:0000256" key="1">
    <source>
        <dbReference type="SAM" id="Phobius"/>
    </source>
</evidence>
<gene>
    <name evidence="2" type="ORF">H9820_00235</name>
</gene>
<keyword evidence="1" id="KW-0472">Membrane</keyword>
<reference evidence="2" key="1">
    <citation type="journal article" date="2021" name="PeerJ">
        <title>Extensive microbial diversity within the chicken gut microbiome revealed by metagenomics and culture.</title>
        <authorList>
            <person name="Gilroy R."/>
            <person name="Ravi A."/>
            <person name="Getino M."/>
            <person name="Pursley I."/>
            <person name="Horton D.L."/>
            <person name="Alikhan N.F."/>
            <person name="Baker D."/>
            <person name="Gharbi K."/>
            <person name="Hall N."/>
            <person name="Watson M."/>
            <person name="Adriaenssens E.M."/>
            <person name="Foster-Nyarko E."/>
            <person name="Jarju S."/>
            <person name="Secka A."/>
            <person name="Antonio M."/>
            <person name="Oren A."/>
            <person name="Chaudhuri R.R."/>
            <person name="La Ragione R."/>
            <person name="Hildebrand F."/>
            <person name="Pallen M.J."/>
        </authorList>
    </citation>
    <scope>NUCLEOTIDE SEQUENCE</scope>
    <source>
        <strain evidence="2">3204</strain>
    </source>
</reference>
<evidence type="ECO:0000313" key="3">
    <source>
        <dbReference type="Proteomes" id="UP000824013"/>
    </source>
</evidence>
<dbReference type="EMBL" id="DXCM01000002">
    <property type="protein sequence ID" value="HIY91354.1"/>
    <property type="molecule type" value="Genomic_DNA"/>
</dbReference>